<name>Q2R0C7_ORYSJ</name>
<reference evidence="1" key="3">
    <citation type="submission" date="2006-01" db="EMBL/GenBank/DDBJ databases">
        <authorList>
            <person name="Buell R."/>
        </authorList>
    </citation>
    <scope>NUCLEOTIDE SEQUENCE</scope>
</reference>
<evidence type="ECO:0000313" key="1">
    <source>
        <dbReference type="EMBL" id="ABA95004.1"/>
    </source>
</evidence>
<protein>
    <submittedName>
        <fullName evidence="1">Retrotransposon protein, putative, Ty3-gypsy subclass</fullName>
    </submittedName>
</protein>
<gene>
    <name evidence="1" type="ordered locus">LOC_Os11g43010</name>
</gene>
<sequence>MDMPDIDIATAESDATDATTVSPTTCTSLYASWDQDQSESQFVSKSKHLKPQTVRHQVFSRPAQLSHHQSQRQQMLPTVVMVFKSGFCKVSNYPWKMYDRAPLRGLFHIEGSTSAAIRVALEEASCKVSEELSRSPGNRLNSKVTKIANLNSSVQDK</sequence>
<reference evidence="1" key="1">
    <citation type="journal article" date="2005" name="BMC Biol.">
        <title>The sequence of rice chromosomes 11 and 12, rich in disease resistance genes and recent gene duplications.</title>
        <authorList>
            <consortium name="The rice chromosomes 11 and 12 sequencing consortia"/>
        </authorList>
    </citation>
    <scope>NUCLEOTIDE SEQUENCE [LARGE SCALE GENOMIC DNA]</scope>
</reference>
<dbReference type="AlphaFoldDB" id="Q2R0C7"/>
<organism evidence="1">
    <name type="scientific">Oryza sativa subsp. japonica</name>
    <name type="common">Rice</name>
    <dbReference type="NCBI Taxonomy" id="39947"/>
    <lineage>
        <taxon>Eukaryota</taxon>
        <taxon>Viridiplantae</taxon>
        <taxon>Streptophyta</taxon>
        <taxon>Embryophyta</taxon>
        <taxon>Tracheophyta</taxon>
        <taxon>Spermatophyta</taxon>
        <taxon>Magnoliopsida</taxon>
        <taxon>Liliopsida</taxon>
        <taxon>Poales</taxon>
        <taxon>Poaceae</taxon>
        <taxon>BOP clade</taxon>
        <taxon>Oryzoideae</taxon>
        <taxon>Oryzeae</taxon>
        <taxon>Oryzinae</taxon>
        <taxon>Oryza</taxon>
        <taxon>Oryza sativa</taxon>
    </lineage>
</organism>
<reference evidence="1" key="2">
    <citation type="submission" date="2005-04" db="EMBL/GenBank/DDBJ databases">
        <authorList>
            <person name="Buell C.R."/>
            <person name="Wing R.A."/>
            <person name="McCombie W.A."/>
            <person name="Ouyang S."/>
        </authorList>
    </citation>
    <scope>NUCLEOTIDE SEQUENCE</scope>
</reference>
<accession>Q2R0C7</accession>
<proteinExistence type="predicted"/>
<dbReference type="EMBL" id="DP000010">
    <property type="protein sequence ID" value="ABA95004.1"/>
    <property type="molecule type" value="Genomic_DNA"/>
</dbReference>